<evidence type="ECO:0000256" key="9">
    <source>
        <dbReference type="ARBA" id="ARBA00023136"/>
    </source>
</evidence>
<keyword evidence="4" id="KW-1162">Viral penetration into host cytoplasm</keyword>
<dbReference type="EMBL" id="MH320549">
    <property type="protein sequence ID" value="AYO87939.1"/>
    <property type="molecule type" value="Genomic_DNA"/>
</dbReference>
<evidence type="ECO:0000313" key="13">
    <source>
        <dbReference type="EMBL" id="AYO87769.1"/>
    </source>
</evidence>
<evidence type="ECO:0000256" key="2">
    <source>
        <dbReference type="ARBA" id="ARBA00004381"/>
    </source>
</evidence>
<evidence type="ECO:0000256" key="11">
    <source>
        <dbReference type="ARBA" id="ARBA00023296"/>
    </source>
</evidence>
<reference evidence="13" key="3">
    <citation type="submission" date="2018-05" db="EMBL/GenBank/DDBJ databases">
        <authorList>
            <person name="Zorec T.M."/>
            <person name="Hosnjak L."/>
            <person name="Kutnjak D."/>
            <person name="Kusar B."/>
            <person name="Trcko K."/>
            <person name="Kocjan B.J."/>
            <person name="Li Y."/>
            <person name="Krizmaric M."/>
            <person name="Miljkovic J."/>
            <person name="Ravnikar M."/>
            <person name="Poljak M."/>
        </authorList>
    </citation>
    <scope>NUCLEOTIDE SEQUENCE</scope>
    <source>
        <strain evidence="13">MCV2_MB98</strain>
        <strain evidence="14">MCV2_MC313</strain>
        <strain evidence="15">MCV2_MC316</strain>
        <strain evidence="16">MCV2_MC332</strain>
        <strain evidence="17">MCV2_MC515</strain>
    </source>
</reference>
<dbReference type="GO" id="GO:0039663">
    <property type="term" value="P:membrane fusion involved in viral entry into host cell"/>
    <property type="evidence" value="ECO:0007669"/>
    <property type="project" value="UniProtKB-KW"/>
</dbReference>
<dbReference type="InterPro" id="IPR007664">
    <property type="entry name" value="Poxvirus_A28"/>
</dbReference>
<proteinExistence type="predicted"/>
<dbReference type="Proteomes" id="UP000317891">
    <property type="component" value="Segment"/>
</dbReference>
<dbReference type="Proteomes" id="UP000319755">
    <property type="component" value="Genome"/>
</dbReference>
<keyword evidence="10" id="KW-1015">Disulfide bond</keyword>
<evidence type="ECO:0000256" key="10">
    <source>
        <dbReference type="ARBA" id="ARBA00023157"/>
    </source>
</evidence>
<dbReference type="EMBL" id="MH320548">
    <property type="protein sequence ID" value="AYO87769.1"/>
    <property type="molecule type" value="Genomic_DNA"/>
</dbReference>
<sequence>MDPLSVFFLVVAAAAVCTLLLQAYAVYENFDSILEFNDAHASLEYSKSLGGSYIDKHVFDPNDGVADVTQKWRCALYGNVYVSASAFGFYAQPDGSKRTFSTRDDCVDFTFGAADTSRIVNPCTNPNGAQAEDCEFLKSIL</sequence>
<dbReference type="Pfam" id="PF04584">
    <property type="entry name" value="Pox_A28"/>
    <property type="match status" value="1"/>
</dbReference>
<comment type="function">
    <text evidence="1">Envelope protein required for virus entry into host cell and for cell-cell fusion (syncytium formation).</text>
</comment>
<gene>
    <name evidence="12" type="primary">MC134L</name>
</gene>
<accession>A0A1S7DMG1</accession>
<dbReference type="EMBL" id="KY040274">
    <property type="protein sequence ID" value="AQY16707.1"/>
    <property type="molecule type" value="Genomic_DNA"/>
</dbReference>
<dbReference type="Proteomes" id="UP000320664">
    <property type="component" value="Segment"/>
</dbReference>
<keyword evidence="9" id="KW-0472">Membrane</keyword>
<organism evidence="12">
    <name type="scientific">Molluscum contagiosum virus subtype 2</name>
    <name type="common">MOCV</name>
    <name type="synonym">MCVII</name>
    <dbReference type="NCBI Taxonomy" id="10281"/>
    <lineage>
        <taxon>Viruses</taxon>
        <taxon>Varidnaviria</taxon>
        <taxon>Bamfordvirae</taxon>
        <taxon>Nucleocytoviricota</taxon>
        <taxon>Pokkesviricetes</taxon>
        <taxon>Chitovirales</taxon>
        <taxon>Poxviridae</taxon>
        <taxon>Chordopoxvirinae</taxon>
        <taxon>Molluscipoxvirus</taxon>
        <taxon>Molluscipoxvirus molluscum</taxon>
        <taxon>Molluscum contagiosum virus</taxon>
    </lineage>
</organism>
<evidence type="ECO:0000313" key="16">
    <source>
        <dbReference type="EMBL" id="AYO88279.1"/>
    </source>
</evidence>
<reference evidence="13" key="2">
    <citation type="journal article" date="2018" name="Viruses">
        <title>New Insights into the Evolutionary and Genomic Landscape of Molluscum Contagiosum Virus (MCV) based on Nine MCV1 and Six MCV2 Complete Genome Sequences.</title>
        <authorList>
            <person name="Zorec T."/>
            <person name="Kutnjak D."/>
            <person name="Hosnjak L."/>
            <person name="Kusar B."/>
            <person name="Trcko K."/>
            <person name="Kocjan B."/>
            <person name="Li Y."/>
            <person name="Krizmaric M."/>
            <person name="Miljkovic J."/>
            <person name="Ravnikar M."/>
            <person name="Poljak M."/>
        </authorList>
    </citation>
    <scope>NUCLEOTIDE SEQUENCE [LARGE SCALE GENOMIC DNA]</scope>
    <source>
        <strain evidence="13">MCV2_MB98</strain>
        <strain evidence="14">MCV2_MC313</strain>
        <strain evidence="15">MCV2_MC316</strain>
        <strain evidence="16">MCV2_MC332</strain>
        <strain evidence="17">MCV2_MC515</strain>
    </source>
</reference>
<dbReference type="Proteomes" id="UP000317568">
    <property type="component" value="Genome"/>
</dbReference>
<dbReference type="EMBL" id="MH320556">
    <property type="protein sequence ID" value="AYO89157.1"/>
    <property type="molecule type" value="Genomic_DNA"/>
</dbReference>
<dbReference type="Proteomes" id="UP000320816">
    <property type="component" value="Segment"/>
</dbReference>
<evidence type="ECO:0000256" key="8">
    <source>
        <dbReference type="ARBA" id="ARBA00022989"/>
    </source>
</evidence>
<keyword evidence="7" id="KW-0426">Late protein</keyword>
<evidence type="ECO:0000256" key="5">
    <source>
        <dbReference type="ARBA" id="ARBA00022692"/>
    </source>
</evidence>
<keyword evidence="5" id="KW-0812">Transmembrane</keyword>
<evidence type="ECO:0000313" key="12">
    <source>
        <dbReference type="EMBL" id="AQY16707.1"/>
    </source>
</evidence>
<evidence type="ECO:0000256" key="4">
    <source>
        <dbReference type="ARBA" id="ARBA00022595"/>
    </source>
</evidence>
<comment type="subcellular location">
    <subcellularLocation>
        <location evidence="2">Virion membrane</location>
        <topology evidence="2">Single-pass membrane protein</topology>
    </subcellularLocation>
</comment>
<evidence type="ECO:0000256" key="7">
    <source>
        <dbReference type="ARBA" id="ARBA00022921"/>
    </source>
</evidence>
<evidence type="ECO:0000313" key="15">
    <source>
        <dbReference type="EMBL" id="AYO88109.1"/>
    </source>
</evidence>
<reference evidence="12" key="1">
    <citation type="journal article" date="2017" name="J. Gen. Virol.">
        <title>Recombination events and variability among full-length genomes of co-circulating molluscum contagiosum virus subtypes 1 and 2.</title>
        <authorList>
            <person name="Lopez-Bueno A."/>
            <person name="Parras-Molto M."/>
            <person name="Lopez-Barrantes O."/>
            <person name="Belda S."/>
            <person name="Alejo A."/>
        </authorList>
    </citation>
    <scope>NUCLEOTIDE SEQUENCE</scope>
    <source>
        <strain evidence="12">Madrid 2016_1</strain>
    </source>
</reference>
<dbReference type="GO" id="GO:0055036">
    <property type="term" value="C:virion membrane"/>
    <property type="evidence" value="ECO:0007669"/>
    <property type="project" value="UniProtKB-SubCell"/>
</dbReference>
<dbReference type="GO" id="GO:0046718">
    <property type="term" value="P:symbiont entry into host cell"/>
    <property type="evidence" value="ECO:0007669"/>
    <property type="project" value="UniProtKB-KW"/>
</dbReference>
<keyword evidence="6" id="KW-0946">Virion</keyword>
<keyword evidence="11" id="KW-1160">Virus entry into host cell</keyword>
<keyword evidence="3" id="KW-1168">Fusion of virus membrane with host membrane</keyword>
<evidence type="ECO:0000313" key="14">
    <source>
        <dbReference type="EMBL" id="AYO87939.1"/>
    </source>
</evidence>
<evidence type="ECO:0000313" key="17">
    <source>
        <dbReference type="EMBL" id="AYO89157.1"/>
    </source>
</evidence>
<dbReference type="Proteomes" id="UP000315637">
    <property type="component" value="Segment"/>
</dbReference>
<evidence type="ECO:0000256" key="1">
    <source>
        <dbReference type="ARBA" id="ARBA00004039"/>
    </source>
</evidence>
<dbReference type="GO" id="GO:0019031">
    <property type="term" value="C:viral envelope"/>
    <property type="evidence" value="ECO:0007669"/>
    <property type="project" value="InterPro"/>
</dbReference>
<protein>
    <submittedName>
        <fullName evidence="12">MC134</fullName>
    </submittedName>
</protein>
<name>A0A1S7DMG1_MCV2</name>
<dbReference type="EMBL" id="MH320550">
    <property type="protein sequence ID" value="AYO88109.1"/>
    <property type="molecule type" value="Genomic_DNA"/>
</dbReference>
<dbReference type="EMBL" id="MH320551">
    <property type="protein sequence ID" value="AYO88279.1"/>
    <property type="molecule type" value="Genomic_DNA"/>
</dbReference>
<keyword evidence="8" id="KW-1133">Transmembrane helix</keyword>
<evidence type="ECO:0000256" key="6">
    <source>
        <dbReference type="ARBA" id="ARBA00022844"/>
    </source>
</evidence>
<evidence type="ECO:0000256" key="3">
    <source>
        <dbReference type="ARBA" id="ARBA00022506"/>
    </source>
</evidence>
<organismHost>
    <name type="scientific">Homo sapiens</name>
    <name type="common">Human</name>
    <dbReference type="NCBI Taxonomy" id="9606"/>
</organismHost>